<name>G6FV42_9CYAN</name>
<keyword evidence="2" id="KW-1185">Reference proteome</keyword>
<evidence type="ECO:0008006" key="3">
    <source>
        <dbReference type="Google" id="ProtNLM"/>
    </source>
</evidence>
<protein>
    <recommendedName>
        <fullName evidence="3">TPR repeat-containing protein</fullName>
    </recommendedName>
</protein>
<dbReference type="Gene3D" id="1.25.40.10">
    <property type="entry name" value="Tetratricopeptide repeat domain"/>
    <property type="match status" value="2"/>
</dbReference>
<proteinExistence type="predicted"/>
<evidence type="ECO:0000313" key="2">
    <source>
        <dbReference type="Proteomes" id="UP000004344"/>
    </source>
</evidence>
<dbReference type="InterPro" id="IPR011990">
    <property type="entry name" value="TPR-like_helical_dom_sf"/>
</dbReference>
<reference evidence="1 2" key="1">
    <citation type="submission" date="2011-09" db="EMBL/GenBank/DDBJ databases">
        <title>The draft genome of Fischerella sp. JSC-11.</title>
        <authorList>
            <consortium name="US DOE Joint Genome Institute (JGI-PGF)"/>
            <person name="Lucas S."/>
            <person name="Han J."/>
            <person name="Lapidus A."/>
            <person name="Cheng J.-F."/>
            <person name="Goodwin L."/>
            <person name="Pitluck S."/>
            <person name="Peters L."/>
            <person name="Land M.L."/>
            <person name="Hauser L."/>
            <person name="Sarkisova S."/>
            <person name="Bryant D.A."/>
            <person name="Brown I."/>
            <person name="Woyke T.J."/>
        </authorList>
    </citation>
    <scope>NUCLEOTIDE SEQUENCE [LARGE SCALE GENOMIC DNA]</scope>
    <source>
        <strain evidence="1 2">JSC-11</strain>
    </source>
</reference>
<evidence type="ECO:0000313" key="1">
    <source>
        <dbReference type="EMBL" id="EHC12097.1"/>
    </source>
</evidence>
<dbReference type="Proteomes" id="UP000004344">
    <property type="component" value="Unassembled WGS sequence"/>
</dbReference>
<dbReference type="PATRIC" id="fig|741277.3.peg.2311"/>
<dbReference type="AlphaFoldDB" id="G6FV42"/>
<dbReference type="RefSeq" id="WP_009457451.1">
    <property type="nucleotide sequence ID" value="NZ_AGIZ01000008.1"/>
</dbReference>
<comment type="caution">
    <text evidence="1">The sequence shown here is derived from an EMBL/GenBank/DDBJ whole genome shotgun (WGS) entry which is preliminary data.</text>
</comment>
<gene>
    <name evidence="1" type="ORF">FJSC11DRAFT_2739</name>
</gene>
<organism evidence="1 2">
    <name type="scientific">Fischerella thermalis JSC-11</name>
    <dbReference type="NCBI Taxonomy" id="741277"/>
    <lineage>
        <taxon>Bacteria</taxon>
        <taxon>Bacillati</taxon>
        <taxon>Cyanobacteriota</taxon>
        <taxon>Cyanophyceae</taxon>
        <taxon>Nostocales</taxon>
        <taxon>Hapalosiphonaceae</taxon>
        <taxon>Fischerella</taxon>
    </lineage>
</organism>
<sequence length="316" mass="35348">MKQTITDTATKAAIAAIASESASTKDKIEMLIQMAHGFVKKTKTAQDLWNAIALYQEAENLCGEDYFLFKARAKVGRAGALQSIPQDTEGLLLQAQVLYTEALPILQEFASSEEVAEAQMNYGLVLQSLVPFNMAKIEDSIQVYQAALRVFTWENYPQEYAILHNNIAIAYLSMSGGFQQQYLFESLAVQTFEAALKHINIIDHPREYAMLQNNLGNALQYLPSSHPLDNLVRAIAAYDQALKVRNLQDTPIEYANTIANKANALLNLPDNLSQPETGNLQNFTQARNYYQQAWEIFTKYGQIEQAQVVAQVLAEL</sequence>
<dbReference type="EMBL" id="AGIZ01000008">
    <property type="protein sequence ID" value="EHC12097.1"/>
    <property type="molecule type" value="Genomic_DNA"/>
</dbReference>
<dbReference type="SUPFAM" id="SSF48452">
    <property type="entry name" value="TPR-like"/>
    <property type="match status" value="2"/>
</dbReference>
<accession>G6FV42</accession>